<dbReference type="AlphaFoldDB" id="A0A9Q0U1K5"/>
<reference evidence="3" key="1">
    <citation type="submission" date="2022-11" db="EMBL/GenBank/DDBJ databases">
        <authorList>
            <person name="Hyden B.L."/>
            <person name="Feng K."/>
            <person name="Yates T."/>
            <person name="Jawdy S."/>
            <person name="Smart L.B."/>
            <person name="Muchero W."/>
        </authorList>
    </citation>
    <scope>NUCLEOTIDE SEQUENCE</scope>
    <source>
        <tissue evidence="3">Shoot tip</tissue>
    </source>
</reference>
<name>A0A9Q0U1K5_SALVM</name>
<evidence type="ECO:0000313" key="3">
    <source>
        <dbReference type="EMBL" id="KAJ6721771.1"/>
    </source>
</evidence>
<keyword evidence="2" id="KW-0732">Signal</keyword>
<dbReference type="Proteomes" id="UP001151529">
    <property type="component" value="Chromosome 10"/>
</dbReference>
<keyword evidence="3" id="KW-0472">Membrane</keyword>
<comment type="caution">
    <text evidence="3">The sequence shown here is derived from an EMBL/GenBank/DDBJ whole genome shotgun (WGS) entry which is preliminary data.</text>
</comment>
<feature type="region of interest" description="Disordered" evidence="1">
    <location>
        <begin position="35"/>
        <end position="66"/>
    </location>
</feature>
<feature type="chain" id="PRO_5040192728" evidence="2">
    <location>
        <begin position="24"/>
        <end position="93"/>
    </location>
</feature>
<dbReference type="PANTHER" id="PTHR33592">
    <property type="entry name" value="TRANSMEMBRANE PROTEIN"/>
    <property type="match status" value="1"/>
</dbReference>
<evidence type="ECO:0000256" key="2">
    <source>
        <dbReference type="SAM" id="SignalP"/>
    </source>
</evidence>
<proteinExistence type="predicted"/>
<reference evidence="3" key="2">
    <citation type="journal article" date="2023" name="Int. J. Mol. Sci.">
        <title>De Novo Assembly and Annotation of 11 Diverse Shrub Willow (Salix) Genomes Reveals Novel Gene Organization in Sex-Linked Regions.</title>
        <authorList>
            <person name="Hyden B."/>
            <person name="Feng K."/>
            <person name="Yates T.B."/>
            <person name="Jawdy S."/>
            <person name="Cereghino C."/>
            <person name="Smart L.B."/>
            <person name="Muchero W."/>
        </authorList>
    </citation>
    <scope>NUCLEOTIDE SEQUENCE [LARGE SCALE GENOMIC DNA]</scope>
    <source>
        <tissue evidence="3">Shoot tip</tissue>
    </source>
</reference>
<evidence type="ECO:0000313" key="4">
    <source>
        <dbReference type="Proteomes" id="UP001151529"/>
    </source>
</evidence>
<keyword evidence="3" id="KW-0812">Transmembrane</keyword>
<gene>
    <name evidence="3" type="ORF">OIU85_024827</name>
</gene>
<organism evidence="3 4">
    <name type="scientific">Salix viminalis</name>
    <name type="common">Common osier</name>
    <name type="synonym">Basket willow</name>
    <dbReference type="NCBI Taxonomy" id="40686"/>
    <lineage>
        <taxon>Eukaryota</taxon>
        <taxon>Viridiplantae</taxon>
        <taxon>Streptophyta</taxon>
        <taxon>Embryophyta</taxon>
        <taxon>Tracheophyta</taxon>
        <taxon>Spermatophyta</taxon>
        <taxon>Magnoliopsida</taxon>
        <taxon>eudicotyledons</taxon>
        <taxon>Gunneridae</taxon>
        <taxon>Pentapetalae</taxon>
        <taxon>rosids</taxon>
        <taxon>fabids</taxon>
        <taxon>Malpighiales</taxon>
        <taxon>Salicaceae</taxon>
        <taxon>Saliceae</taxon>
        <taxon>Salix</taxon>
    </lineage>
</organism>
<protein>
    <submittedName>
        <fullName evidence="3">TRANSMEMBRANE PROTEIN</fullName>
    </submittedName>
</protein>
<dbReference type="EMBL" id="JAPFFL010000006">
    <property type="protein sequence ID" value="KAJ6721771.1"/>
    <property type="molecule type" value="Genomic_DNA"/>
</dbReference>
<sequence length="93" mass="9928">MRILNLILAVLLLLSLQAQLYKASRILPEELSLQSLQRGPVPPSEGSGCTNIPGRDGPSCPQVNEMHYAGKGLPSDAAFPSLTVRFRAAAVQS</sequence>
<dbReference type="OrthoDB" id="847682at2759"/>
<dbReference type="PANTHER" id="PTHR33592:SF5">
    <property type="entry name" value="TRANSMEMBRANE PROTEIN"/>
    <property type="match status" value="1"/>
</dbReference>
<feature type="signal peptide" evidence="2">
    <location>
        <begin position="1"/>
        <end position="23"/>
    </location>
</feature>
<keyword evidence="4" id="KW-1185">Reference proteome</keyword>
<evidence type="ECO:0000256" key="1">
    <source>
        <dbReference type="SAM" id="MobiDB-lite"/>
    </source>
</evidence>
<accession>A0A9Q0U1K5</accession>